<organism evidence="1">
    <name type="scientific">Fringilla montifringilla Chaphamaparvovirus</name>
    <dbReference type="NCBI Taxonomy" id="2794489"/>
    <lineage>
        <taxon>Viruses</taxon>
        <taxon>Monodnaviria</taxon>
        <taxon>Shotokuvirae</taxon>
        <taxon>Cossaviricota</taxon>
        <taxon>Quintoviricetes</taxon>
        <taxon>Piccovirales</taxon>
        <taxon>Parvoviridae</taxon>
        <taxon>Hamaparvovirinae</taxon>
        <taxon>Chaphamaparvovirus</taxon>
    </lineage>
</organism>
<accession>A0A8A4XDG1</accession>
<dbReference type="EMBL" id="MW046454">
    <property type="protein sequence ID" value="QTE03862.1"/>
    <property type="molecule type" value="Genomic_DNA"/>
</dbReference>
<sequence>MEHSITNLRSIYWDNQIYRYPLPYLKAQTTGSRVQEWPGNFLPPINTGWHILPNMLWGHLASPRQWWEMVQKFEAISVTGVTMKIFNPIPIQTAISFQGTNTFPAFNNTVYSLTYTDDLYETPWFDWTADVYANNKPINMYYEFNPAFKEGLVPNSVNQKFPQANDIADSMKKLEQREDIYPKQYFSMITQNTPSSVQNLTYRRQFLPIYWYTYPFPQYERVPAMDAWRHTLSWWESAWFDPSGTFWDPLNRPDNLGELRPGKNMISFSWNVHPSDQGIWFNTDRIALLTPYPRPRPLQIPRPTLNRVDNPQVCNPITPGPPTSAFDFLKRYGLVTDNEPLQIPSEVMAPETHTGLPDWRKFPIVPTRWFLKEIEESNPWINTTIEKIYYRDSPSNCPQIQPQTGTGIKKGDVQITAPMENARLPGTEYEMYKYPPTQWFIKGVPLYDDGDKQIPVQFQAFMLSTVHVLGKPRKSALYAPSWGPYIPQDLYSVNMDTPFGENYIRGRSGGARRTWLNPDEPRPVRNVPLKDIYIWKDYGGGDEVPTNIPVNPESQCIVEPANESYARTEWPRRSVVANSDRGITVTLFSNEEDAHQEGVSGQEKLD</sequence>
<evidence type="ECO:0000313" key="1">
    <source>
        <dbReference type="EMBL" id="QTE03862.1"/>
    </source>
</evidence>
<name>A0A8A4XDG1_9VIRU</name>
<protein>
    <submittedName>
        <fullName evidence="1">Capsid protein</fullName>
    </submittedName>
</protein>
<proteinExistence type="predicted"/>
<reference evidence="1" key="1">
    <citation type="submission" date="2020-09" db="EMBL/GenBank/DDBJ databases">
        <title>Parvovirus dark matter in the feces of wild birds.</title>
        <authorList>
            <person name="Dai Z."/>
            <person name="Yang S."/>
            <person name="Zhang W."/>
        </authorList>
    </citation>
    <scope>NUCLEOTIDE SEQUENCE</scope>
    <source>
        <strain evidence="1">Brb25par011</strain>
    </source>
</reference>